<keyword evidence="10" id="KW-0539">Nucleus</keyword>
<organism evidence="15 16">
    <name type="scientific">Cricetulus griseus</name>
    <name type="common">Chinese hamster</name>
    <name type="synonym">Cricetulus barabensis griseus</name>
    <dbReference type="NCBI Taxonomy" id="10029"/>
    <lineage>
        <taxon>Eukaryota</taxon>
        <taxon>Metazoa</taxon>
        <taxon>Chordata</taxon>
        <taxon>Craniata</taxon>
        <taxon>Vertebrata</taxon>
        <taxon>Euteleostomi</taxon>
        <taxon>Mammalia</taxon>
        <taxon>Eutheria</taxon>
        <taxon>Euarchontoglires</taxon>
        <taxon>Glires</taxon>
        <taxon>Rodentia</taxon>
        <taxon>Myomorpha</taxon>
        <taxon>Muroidea</taxon>
        <taxon>Cricetidae</taxon>
        <taxon>Cricetinae</taxon>
        <taxon>Cricetulus</taxon>
    </lineage>
</organism>
<dbReference type="SUPFAM" id="SSF109640">
    <property type="entry name" value="KRAB domain (Kruppel-associated box)"/>
    <property type="match status" value="1"/>
</dbReference>
<name>A0A061I519_CRIGR</name>
<evidence type="ECO:0000256" key="2">
    <source>
        <dbReference type="ARBA" id="ARBA00006991"/>
    </source>
</evidence>
<keyword evidence="8" id="KW-0238">DNA-binding</keyword>
<dbReference type="FunFam" id="3.30.160.60:FF:000710">
    <property type="entry name" value="Zinc finger protein 768"/>
    <property type="match status" value="1"/>
</dbReference>
<comment type="subcellular location">
    <subcellularLocation>
        <location evidence="1">Nucleus</location>
    </subcellularLocation>
</comment>
<sequence>MAESLLFRGGGQVHKGYGHMSTVPSETRRAKVAEVSVTFDDVAVDFTQEEWILLDQAHRDLYREVMLENYQNLASAGHQTQSYLLVGRRGFAQRRSPRMGNATWHQRVNISSGVFEETDLQWNRNSKIDQRYLSFPSFIGNCEFHYRNPNSMHPGRNSPISEKHVRTHSGERPYICKECGKAFLNSSYLHNHIRKTHSGEMPHICGECGKVFHASSYLRRHLRTHSGERPCICKECGKAFLNSSYLRKHLTIHTGDKPYECKECGKAYRRYNLLHDHLKTHAVEKPFECDVCGKSFQYFSYLTKHVRIHTGTKPYKCKYCGKDFTTSSSRTEHIRTHTGERPYECTECEKTFTSSSNLIHHVKIHTREKPFVENVGKPTADFTY</sequence>
<dbReference type="GO" id="GO:0000977">
    <property type="term" value="F:RNA polymerase II transcription regulatory region sequence-specific DNA binding"/>
    <property type="evidence" value="ECO:0007669"/>
    <property type="project" value="TreeGrafter"/>
</dbReference>
<proteinExistence type="inferred from homology"/>
<feature type="domain" description="C2H2-type" evidence="13">
    <location>
        <begin position="315"/>
        <end position="342"/>
    </location>
</feature>
<comment type="function">
    <text evidence="11">May have a role during differentiation processes.</text>
</comment>
<dbReference type="FunFam" id="3.30.160.60:FF:002343">
    <property type="entry name" value="Zinc finger protein 33A"/>
    <property type="match status" value="1"/>
</dbReference>
<dbReference type="PROSITE" id="PS50157">
    <property type="entry name" value="ZINC_FINGER_C2H2_2"/>
    <property type="match status" value="7"/>
</dbReference>
<feature type="domain" description="C2H2-type" evidence="13">
    <location>
        <begin position="287"/>
        <end position="314"/>
    </location>
</feature>
<evidence type="ECO:0000256" key="8">
    <source>
        <dbReference type="ARBA" id="ARBA00023125"/>
    </source>
</evidence>
<dbReference type="AlphaFoldDB" id="A0A061I519"/>
<protein>
    <submittedName>
        <fullName evidence="15">Zinc finger protein</fullName>
    </submittedName>
</protein>
<feature type="domain" description="KRAB" evidence="14">
    <location>
        <begin position="37"/>
        <end position="116"/>
    </location>
</feature>
<dbReference type="InterPro" id="IPR036051">
    <property type="entry name" value="KRAB_dom_sf"/>
</dbReference>
<evidence type="ECO:0000313" key="15">
    <source>
        <dbReference type="EMBL" id="ERE76774.1"/>
    </source>
</evidence>
<dbReference type="SMART" id="SM00349">
    <property type="entry name" value="KRAB"/>
    <property type="match status" value="1"/>
</dbReference>
<dbReference type="SUPFAM" id="SSF57667">
    <property type="entry name" value="beta-beta-alpha zinc fingers"/>
    <property type="match status" value="4"/>
</dbReference>
<dbReference type="Gene3D" id="6.10.140.140">
    <property type="match status" value="1"/>
</dbReference>
<dbReference type="FunFam" id="3.30.160.60:FF:003287">
    <property type="entry name" value="Zgc:113343"/>
    <property type="match status" value="1"/>
</dbReference>
<dbReference type="SMART" id="SM00355">
    <property type="entry name" value="ZnF_C2H2"/>
    <property type="match status" value="7"/>
</dbReference>
<evidence type="ECO:0000256" key="12">
    <source>
        <dbReference type="PROSITE-ProRule" id="PRU00042"/>
    </source>
</evidence>
<dbReference type="FunFam" id="3.30.160.60:FF:001437">
    <property type="entry name" value="Zinc finger protein 594"/>
    <property type="match status" value="1"/>
</dbReference>
<evidence type="ECO:0000256" key="7">
    <source>
        <dbReference type="ARBA" id="ARBA00023015"/>
    </source>
</evidence>
<dbReference type="GO" id="GO:0005634">
    <property type="term" value="C:nucleus"/>
    <property type="evidence" value="ECO:0007669"/>
    <property type="project" value="UniProtKB-SubCell"/>
</dbReference>
<evidence type="ECO:0000256" key="6">
    <source>
        <dbReference type="ARBA" id="ARBA00022833"/>
    </source>
</evidence>
<dbReference type="CDD" id="cd07765">
    <property type="entry name" value="KRAB_A-box"/>
    <property type="match status" value="1"/>
</dbReference>
<feature type="domain" description="C2H2-type" evidence="13">
    <location>
        <begin position="203"/>
        <end position="230"/>
    </location>
</feature>
<feature type="domain" description="C2H2-type" evidence="13">
    <location>
        <begin position="259"/>
        <end position="286"/>
    </location>
</feature>
<dbReference type="InterPro" id="IPR013087">
    <property type="entry name" value="Znf_C2H2_type"/>
</dbReference>
<dbReference type="GO" id="GO:0000981">
    <property type="term" value="F:DNA-binding transcription factor activity, RNA polymerase II-specific"/>
    <property type="evidence" value="ECO:0007669"/>
    <property type="project" value="TreeGrafter"/>
</dbReference>
<dbReference type="PROSITE" id="PS00028">
    <property type="entry name" value="ZINC_FINGER_C2H2_1"/>
    <property type="match status" value="7"/>
</dbReference>
<dbReference type="EMBL" id="KE673969">
    <property type="protein sequence ID" value="ERE76774.1"/>
    <property type="molecule type" value="Genomic_DNA"/>
</dbReference>
<comment type="similarity">
    <text evidence="2">Belongs to the krueppel C2H2-type zinc-finger protein family.</text>
</comment>
<evidence type="ECO:0000259" key="14">
    <source>
        <dbReference type="PROSITE" id="PS50805"/>
    </source>
</evidence>
<dbReference type="PROSITE" id="PS50805">
    <property type="entry name" value="KRAB"/>
    <property type="match status" value="1"/>
</dbReference>
<evidence type="ECO:0000256" key="3">
    <source>
        <dbReference type="ARBA" id="ARBA00022723"/>
    </source>
</evidence>
<evidence type="ECO:0000256" key="5">
    <source>
        <dbReference type="ARBA" id="ARBA00022771"/>
    </source>
</evidence>
<keyword evidence="6" id="KW-0862">Zinc</keyword>
<evidence type="ECO:0000259" key="13">
    <source>
        <dbReference type="PROSITE" id="PS50157"/>
    </source>
</evidence>
<dbReference type="Pfam" id="PF01352">
    <property type="entry name" value="KRAB"/>
    <property type="match status" value="1"/>
</dbReference>
<dbReference type="InterPro" id="IPR036236">
    <property type="entry name" value="Znf_C2H2_sf"/>
</dbReference>
<keyword evidence="3" id="KW-0479">Metal-binding</keyword>
<dbReference type="PANTHER" id="PTHR24381:SF366">
    <property type="entry name" value="ZINC FINGER PROTEIN 383"/>
    <property type="match status" value="1"/>
</dbReference>
<evidence type="ECO:0000256" key="9">
    <source>
        <dbReference type="ARBA" id="ARBA00023163"/>
    </source>
</evidence>
<dbReference type="Pfam" id="PF00096">
    <property type="entry name" value="zf-C2H2"/>
    <property type="match status" value="7"/>
</dbReference>
<gene>
    <name evidence="15" type="ORF">H671_4g11577</name>
</gene>
<evidence type="ECO:0000256" key="10">
    <source>
        <dbReference type="ARBA" id="ARBA00023242"/>
    </source>
</evidence>
<evidence type="ECO:0000256" key="11">
    <source>
        <dbReference type="ARBA" id="ARBA00053403"/>
    </source>
</evidence>
<feature type="domain" description="C2H2-type" evidence="13">
    <location>
        <begin position="343"/>
        <end position="370"/>
    </location>
</feature>
<dbReference type="Proteomes" id="UP000030759">
    <property type="component" value="Unassembled WGS sequence"/>
</dbReference>
<keyword evidence="5 12" id="KW-0863">Zinc-finger</keyword>
<dbReference type="Gene3D" id="3.30.160.60">
    <property type="entry name" value="Classic Zinc Finger"/>
    <property type="match status" value="7"/>
</dbReference>
<evidence type="ECO:0000256" key="1">
    <source>
        <dbReference type="ARBA" id="ARBA00004123"/>
    </source>
</evidence>
<keyword evidence="4" id="KW-0677">Repeat</keyword>
<dbReference type="PANTHER" id="PTHR24381">
    <property type="entry name" value="ZINC FINGER PROTEIN"/>
    <property type="match status" value="1"/>
</dbReference>
<reference evidence="16" key="1">
    <citation type="journal article" date="2013" name="Nat. Biotechnol.">
        <title>Chinese hamster genome sequenced from sorted chromosomes.</title>
        <authorList>
            <person name="Brinkrolf K."/>
            <person name="Rupp O."/>
            <person name="Laux H."/>
            <person name="Kollin F."/>
            <person name="Ernst W."/>
            <person name="Linke B."/>
            <person name="Kofler R."/>
            <person name="Romand S."/>
            <person name="Hesse F."/>
            <person name="Budach W.E."/>
            <person name="Galosy S."/>
            <person name="Muller D."/>
            <person name="Noll T."/>
            <person name="Wienberg J."/>
            <person name="Jostock T."/>
            <person name="Leonard M."/>
            <person name="Grillari J."/>
            <person name="Tauch A."/>
            <person name="Goesmann A."/>
            <person name="Helk B."/>
            <person name="Mott J.E."/>
            <person name="Puhler A."/>
            <person name="Borth N."/>
        </authorList>
    </citation>
    <scope>NUCLEOTIDE SEQUENCE [LARGE SCALE GENOMIC DNA]</scope>
    <source>
        <strain evidence="16">17A/GY</strain>
    </source>
</reference>
<keyword evidence="7" id="KW-0805">Transcription regulation</keyword>
<feature type="domain" description="C2H2-type" evidence="13">
    <location>
        <begin position="231"/>
        <end position="258"/>
    </location>
</feature>
<keyword evidence="9" id="KW-0804">Transcription</keyword>
<feature type="domain" description="C2H2-type" evidence="13">
    <location>
        <begin position="174"/>
        <end position="202"/>
    </location>
</feature>
<dbReference type="InterPro" id="IPR001909">
    <property type="entry name" value="KRAB"/>
</dbReference>
<accession>A0A061I519</accession>
<dbReference type="FunFam" id="3.30.160.60:FF:000185">
    <property type="entry name" value="zinc finger protein 319"/>
    <property type="match status" value="1"/>
</dbReference>
<evidence type="ECO:0000313" key="16">
    <source>
        <dbReference type="Proteomes" id="UP000030759"/>
    </source>
</evidence>
<dbReference type="GO" id="GO:0008270">
    <property type="term" value="F:zinc ion binding"/>
    <property type="evidence" value="ECO:0007669"/>
    <property type="project" value="UniProtKB-KW"/>
</dbReference>
<dbReference type="FunFam" id="3.30.160.60:FF:001157">
    <property type="entry name" value="Zinc finger protein 793"/>
    <property type="match status" value="1"/>
</dbReference>
<dbReference type="FunFam" id="3.30.160.60:FF:000204">
    <property type="entry name" value="Zinc finger protein 331"/>
    <property type="match status" value="1"/>
</dbReference>
<evidence type="ECO:0000256" key="4">
    <source>
        <dbReference type="ARBA" id="ARBA00022737"/>
    </source>
</evidence>